<proteinExistence type="predicted"/>
<gene>
    <name evidence="2" type="ORF">QJS04_geneDACA017309</name>
</gene>
<name>A0AAV9BDY6_ACOGR</name>
<reference evidence="2" key="2">
    <citation type="submission" date="2023-06" db="EMBL/GenBank/DDBJ databases">
        <authorList>
            <person name="Ma L."/>
            <person name="Liu K.-W."/>
            <person name="Li Z."/>
            <person name="Hsiao Y.-Y."/>
            <person name="Qi Y."/>
            <person name="Fu T."/>
            <person name="Tang G."/>
            <person name="Zhang D."/>
            <person name="Sun W.-H."/>
            <person name="Liu D.-K."/>
            <person name="Li Y."/>
            <person name="Chen G.-Z."/>
            <person name="Liu X.-D."/>
            <person name="Liao X.-Y."/>
            <person name="Jiang Y.-T."/>
            <person name="Yu X."/>
            <person name="Hao Y."/>
            <person name="Huang J."/>
            <person name="Zhao X.-W."/>
            <person name="Ke S."/>
            <person name="Chen Y.-Y."/>
            <person name="Wu W.-L."/>
            <person name="Hsu J.-L."/>
            <person name="Lin Y.-F."/>
            <person name="Huang M.-D."/>
            <person name="Li C.-Y."/>
            <person name="Huang L."/>
            <person name="Wang Z.-W."/>
            <person name="Zhao X."/>
            <person name="Zhong W.-Y."/>
            <person name="Peng D.-H."/>
            <person name="Ahmad S."/>
            <person name="Lan S."/>
            <person name="Zhang J.-S."/>
            <person name="Tsai W.-C."/>
            <person name="Van De Peer Y."/>
            <person name="Liu Z.-J."/>
        </authorList>
    </citation>
    <scope>NUCLEOTIDE SEQUENCE</scope>
    <source>
        <strain evidence="2">SCP</strain>
        <tissue evidence="2">Leaves</tissue>
    </source>
</reference>
<dbReference type="EMBL" id="JAUJYN010000004">
    <property type="protein sequence ID" value="KAK1274562.1"/>
    <property type="molecule type" value="Genomic_DNA"/>
</dbReference>
<sequence>MYKSKPRKTQIFSWVLGQISLKNPKQSDSSAKHGSERAKDDLLAGDGETHIVVEAELLFSPPEEALELRVTEEGHGDDEPAPVLADVDGEVTFGDVERVEFVGVVAALFVAAEAGASPEDVLQHCCLGQLG</sequence>
<evidence type="ECO:0000313" key="2">
    <source>
        <dbReference type="EMBL" id="KAK1274562.1"/>
    </source>
</evidence>
<accession>A0AAV9BDY6</accession>
<evidence type="ECO:0000313" key="3">
    <source>
        <dbReference type="Proteomes" id="UP001179952"/>
    </source>
</evidence>
<protein>
    <submittedName>
        <fullName evidence="2">Uncharacterized protein</fullName>
    </submittedName>
</protein>
<keyword evidence="3" id="KW-1185">Reference proteome</keyword>
<dbReference type="AlphaFoldDB" id="A0AAV9BDY6"/>
<comment type="caution">
    <text evidence="2">The sequence shown here is derived from an EMBL/GenBank/DDBJ whole genome shotgun (WGS) entry which is preliminary data.</text>
</comment>
<reference evidence="2" key="1">
    <citation type="journal article" date="2023" name="Nat. Commun.">
        <title>Diploid and tetraploid genomes of Acorus and the evolution of monocots.</title>
        <authorList>
            <person name="Ma L."/>
            <person name="Liu K.W."/>
            <person name="Li Z."/>
            <person name="Hsiao Y.Y."/>
            <person name="Qi Y."/>
            <person name="Fu T."/>
            <person name="Tang G.D."/>
            <person name="Zhang D."/>
            <person name="Sun W.H."/>
            <person name="Liu D.K."/>
            <person name="Li Y."/>
            <person name="Chen G.Z."/>
            <person name="Liu X.D."/>
            <person name="Liao X.Y."/>
            <person name="Jiang Y.T."/>
            <person name="Yu X."/>
            <person name="Hao Y."/>
            <person name="Huang J."/>
            <person name="Zhao X.W."/>
            <person name="Ke S."/>
            <person name="Chen Y.Y."/>
            <person name="Wu W.L."/>
            <person name="Hsu J.L."/>
            <person name="Lin Y.F."/>
            <person name="Huang M.D."/>
            <person name="Li C.Y."/>
            <person name="Huang L."/>
            <person name="Wang Z.W."/>
            <person name="Zhao X."/>
            <person name="Zhong W.Y."/>
            <person name="Peng D.H."/>
            <person name="Ahmad S."/>
            <person name="Lan S."/>
            <person name="Zhang J.S."/>
            <person name="Tsai W.C."/>
            <person name="Van de Peer Y."/>
            <person name="Liu Z.J."/>
        </authorList>
    </citation>
    <scope>NUCLEOTIDE SEQUENCE</scope>
    <source>
        <strain evidence="2">SCP</strain>
    </source>
</reference>
<evidence type="ECO:0000256" key="1">
    <source>
        <dbReference type="SAM" id="MobiDB-lite"/>
    </source>
</evidence>
<feature type="region of interest" description="Disordered" evidence="1">
    <location>
        <begin position="23"/>
        <end position="43"/>
    </location>
</feature>
<feature type="compositionally biased region" description="Basic and acidic residues" evidence="1">
    <location>
        <begin position="30"/>
        <end position="43"/>
    </location>
</feature>
<organism evidence="2 3">
    <name type="scientific">Acorus gramineus</name>
    <name type="common">Dwarf sweet flag</name>
    <dbReference type="NCBI Taxonomy" id="55184"/>
    <lineage>
        <taxon>Eukaryota</taxon>
        <taxon>Viridiplantae</taxon>
        <taxon>Streptophyta</taxon>
        <taxon>Embryophyta</taxon>
        <taxon>Tracheophyta</taxon>
        <taxon>Spermatophyta</taxon>
        <taxon>Magnoliopsida</taxon>
        <taxon>Liliopsida</taxon>
        <taxon>Acoraceae</taxon>
        <taxon>Acorus</taxon>
    </lineage>
</organism>
<dbReference type="Proteomes" id="UP001179952">
    <property type="component" value="Unassembled WGS sequence"/>
</dbReference>